<proteinExistence type="inferred from homology"/>
<feature type="domain" description="PI3K/PI4K catalytic" evidence="7">
    <location>
        <begin position="165"/>
        <end position="372"/>
    </location>
</feature>
<dbReference type="EMBL" id="HBIZ01019606">
    <property type="protein sequence ID" value="CAE0759705.1"/>
    <property type="molecule type" value="Transcribed_RNA"/>
</dbReference>
<keyword evidence="4" id="KW-0418">Kinase</keyword>
<accession>A0A7S4BAI4</accession>
<evidence type="ECO:0000259" key="7">
    <source>
        <dbReference type="Pfam" id="PF00454"/>
    </source>
</evidence>
<protein>
    <recommendedName>
        <fullName evidence="7">PI3K/PI4K catalytic domain-containing protein</fullName>
    </recommendedName>
</protein>
<dbReference type="AlphaFoldDB" id="A0A7S4BAI4"/>
<dbReference type="Pfam" id="PF00454">
    <property type="entry name" value="PI3_PI4_kinase"/>
    <property type="match status" value="1"/>
</dbReference>
<evidence type="ECO:0000256" key="3">
    <source>
        <dbReference type="ARBA" id="ARBA00022741"/>
    </source>
</evidence>
<dbReference type="InterPro" id="IPR044571">
    <property type="entry name" value="P4KG1-8"/>
</dbReference>
<dbReference type="PANTHER" id="PTHR45800">
    <property type="entry name" value="PHOSPHATIDYLINOSITOL 4-KINASE GAMMA"/>
    <property type="match status" value="1"/>
</dbReference>
<organism evidence="8">
    <name type="scientific">Chrysotila carterae</name>
    <name type="common">Marine alga</name>
    <name type="synonym">Syracosphaera carterae</name>
    <dbReference type="NCBI Taxonomy" id="13221"/>
    <lineage>
        <taxon>Eukaryota</taxon>
        <taxon>Haptista</taxon>
        <taxon>Haptophyta</taxon>
        <taxon>Prymnesiophyceae</taxon>
        <taxon>Isochrysidales</taxon>
        <taxon>Isochrysidaceae</taxon>
        <taxon>Chrysotila</taxon>
    </lineage>
</organism>
<dbReference type="GO" id="GO:0005524">
    <property type="term" value="F:ATP binding"/>
    <property type="evidence" value="ECO:0007669"/>
    <property type="project" value="UniProtKB-KW"/>
</dbReference>
<keyword evidence="3" id="KW-0547">Nucleotide-binding</keyword>
<dbReference type="CDD" id="cd17039">
    <property type="entry name" value="Ubl_ubiquitin_like"/>
    <property type="match status" value="1"/>
</dbReference>
<evidence type="ECO:0000256" key="4">
    <source>
        <dbReference type="ARBA" id="ARBA00022777"/>
    </source>
</evidence>
<sequence>MRRCSSLEVRCNGGIERSADAVQMGSGNSKGSGVLRLTVQPGAHRLTMRPWSSVVEVKQRLREMLAIRPAWMRLFHASIELHNGQRLIDLLPSPKEQRGTSHHSSRHLTLQLKIQNPRDFASGSSLYPYGYESSPAATEEYDRLLSLVQQGLAMGLAPQLTFEGTGGTYIMRDARKRPVAAFKPRDEEPFTPNNPRGMPGKMGHAGIHEHVPSGEAHIREVLAHKLDWKRFSGVPLTIQAEAIHPSFYVHSVTPLSRYGTKVGSLQQWVEADDMASDRGCATFPVDEVHKIALLDMRLLNTDRNDCNILVRNLPEGKCELIPIDHGGCLPSRPVVQWFDWCWLEWPQMQQPSSDALLEYVSSIDTAAEAKLLGEFALDESAIRGCFCATRLLQLGLRIGLCLYDLAMMICREEEEVPSELERLCENAEMLVDSTLHNHRLYHLRDDISCDDDDDESDYPTTTVVVNSNAGGAGTNIATITTAATPTMTATVTTASTTPSAIAAATIAEDAIATESDGTDAQLPCSITYVHTNTLANAHTNALANAHTNALANAHASALANTHAYGPVNGISSGLGDNVPSIRTASSDSEPMPVQTAKMPRTSLNTPAPLDLSSFGTTGDVPTQHTGRSPLLLKRVSSDFAINASAMHDGHAYRPSARAPLSSLGACPLDYFKEYFERLAAEAVARRLRRKRASASPSTQASPAR</sequence>
<evidence type="ECO:0000256" key="6">
    <source>
        <dbReference type="SAM" id="MobiDB-lite"/>
    </source>
</evidence>
<evidence type="ECO:0000256" key="5">
    <source>
        <dbReference type="ARBA" id="ARBA00022840"/>
    </source>
</evidence>
<dbReference type="GO" id="GO:0016301">
    <property type="term" value="F:kinase activity"/>
    <property type="evidence" value="ECO:0007669"/>
    <property type="project" value="UniProtKB-KW"/>
</dbReference>
<dbReference type="InterPro" id="IPR000403">
    <property type="entry name" value="PI3/4_kinase_cat_dom"/>
</dbReference>
<keyword evidence="2" id="KW-0808">Transferase</keyword>
<evidence type="ECO:0000256" key="1">
    <source>
        <dbReference type="ARBA" id="ARBA00008941"/>
    </source>
</evidence>
<dbReference type="PANTHER" id="PTHR45800:SF11">
    <property type="entry name" value="PHOSPHATIDYLINOSITOL 3-KINASE-RELATED PROTEIN KINASE"/>
    <property type="match status" value="1"/>
</dbReference>
<comment type="similarity">
    <text evidence="1">Belongs to the PI3/PI4-kinase family. Type II PI4K subfamily.</text>
</comment>
<name>A0A7S4BAI4_CHRCT</name>
<reference evidence="8" key="1">
    <citation type="submission" date="2021-01" db="EMBL/GenBank/DDBJ databases">
        <authorList>
            <person name="Corre E."/>
            <person name="Pelletier E."/>
            <person name="Niang G."/>
            <person name="Scheremetjew M."/>
            <person name="Finn R."/>
            <person name="Kale V."/>
            <person name="Holt S."/>
            <person name="Cochrane G."/>
            <person name="Meng A."/>
            <person name="Brown T."/>
            <person name="Cohen L."/>
        </authorList>
    </citation>
    <scope>NUCLEOTIDE SEQUENCE</scope>
    <source>
        <strain evidence="8">CCMP645</strain>
    </source>
</reference>
<evidence type="ECO:0000313" key="8">
    <source>
        <dbReference type="EMBL" id="CAE0759705.1"/>
    </source>
</evidence>
<gene>
    <name evidence="8" type="ORF">PCAR00345_LOCUS12299</name>
</gene>
<evidence type="ECO:0000256" key="2">
    <source>
        <dbReference type="ARBA" id="ARBA00022679"/>
    </source>
</evidence>
<keyword evidence="5" id="KW-0067">ATP-binding</keyword>
<feature type="region of interest" description="Disordered" evidence="6">
    <location>
        <begin position="583"/>
        <end position="606"/>
    </location>
</feature>